<accession>A0ABU3I8V5</accession>
<dbReference type="EC" id="3.4.21.-" evidence="9"/>
<comment type="subcellular location">
    <subcellularLocation>
        <location evidence="1">Membrane</location>
        <topology evidence="1">Multi-pass membrane protein</topology>
    </subcellularLocation>
</comment>
<comment type="caution">
    <text evidence="9">The sequence shown here is derived from an EMBL/GenBank/DDBJ whole genome shotgun (WGS) entry which is preliminary data.</text>
</comment>
<dbReference type="GO" id="GO:0008233">
    <property type="term" value="F:peptidase activity"/>
    <property type="evidence" value="ECO:0007669"/>
    <property type="project" value="UniProtKB-KW"/>
</dbReference>
<evidence type="ECO:0000256" key="7">
    <source>
        <dbReference type="SAM" id="Phobius"/>
    </source>
</evidence>
<proteinExistence type="inferred from homology"/>
<feature type="transmembrane region" description="Helical" evidence="7">
    <location>
        <begin position="65"/>
        <end position="91"/>
    </location>
</feature>
<feature type="transmembrane region" description="Helical" evidence="7">
    <location>
        <begin position="224"/>
        <end position="244"/>
    </location>
</feature>
<dbReference type="GO" id="GO:0006508">
    <property type="term" value="P:proteolysis"/>
    <property type="evidence" value="ECO:0007669"/>
    <property type="project" value="UniProtKB-KW"/>
</dbReference>
<keyword evidence="6 7" id="KW-0472">Membrane</keyword>
<dbReference type="InterPro" id="IPR035952">
    <property type="entry name" value="Rhomboid-like_sf"/>
</dbReference>
<dbReference type="PANTHER" id="PTHR43731">
    <property type="entry name" value="RHOMBOID PROTEASE"/>
    <property type="match status" value="1"/>
</dbReference>
<dbReference type="Pfam" id="PF01694">
    <property type="entry name" value="Rhomboid"/>
    <property type="match status" value="1"/>
</dbReference>
<evidence type="ECO:0000313" key="10">
    <source>
        <dbReference type="Proteomes" id="UP001247542"/>
    </source>
</evidence>
<evidence type="ECO:0000256" key="5">
    <source>
        <dbReference type="ARBA" id="ARBA00022989"/>
    </source>
</evidence>
<evidence type="ECO:0000256" key="2">
    <source>
        <dbReference type="ARBA" id="ARBA00009045"/>
    </source>
</evidence>
<evidence type="ECO:0000259" key="8">
    <source>
        <dbReference type="Pfam" id="PF01694"/>
    </source>
</evidence>
<keyword evidence="10" id="KW-1185">Reference proteome</keyword>
<feature type="domain" description="Peptidase S54 rhomboid" evidence="8">
    <location>
        <begin position="64"/>
        <end position="205"/>
    </location>
</feature>
<feature type="transmembrane region" description="Helical" evidence="7">
    <location>
        <begin position="163"/>
        <end position="180"/>
    </location>
</feature>
<dbReference type="Gene3D" id="1.20.1540.10">
    <property type="entry name" value="Rhomboid-like"/>
    <property type="match status" value="1"/>
</dbReference>
<keyword evidence="5 7" id="KW-1133">Transmembrane helix</keyword>
<dbReference type="InterPro" id="IPR022764">
    <property type="entry name" value="Peptidase_S54_rhomboid_dom"/>
</dbReference>
<feature type="transmembrane region" description="Helical" evidence="7">
    <location>
        <begin position="103"/>
        <end position="124"/>
    </location>
</feature>
<comment type="similarity">
    <text evidence="2">Belongs to the peptidase S54 family.</text>
</comment>
<dbReference type="EMBL" id="JASXSX010000001">
    <property type="protein sequence ID" value="MDT3766798.1"/>
    <property type="molecule type" value="Genomic_DNA"/>
</dbReference>
<keyword evidence="3 7" id="KW-0812">Transmembrane</keyword>
<evidence type="ECO:0000256" key="4">
    <source>
        <dbReference type="ARBA" id="ARBA00022801"/>
    </source>
</evidence>
<feature type="transmembrane region" description="Helical" evidence="7">
    <location>
        <begin position="186"/>
        <end position="204"/>
    </location>
</feature>
<reference evidence="9 10" key="1">
    <citation type="submission" date="2023-06" db="EMBL/GenBank/DDBJ databases">
        <title>Draft genome sequence of Gleimia hominis type strain CCUG 57540T.</title>
        <authorList>
            <person name="Salva-Serra F."/>
            <person name="Cardew S."/>
            <person name="Jensie Markopoulos S."/>
            <person name="Ohlen M."/>
            <person name="Inganas E."/>
            <person name="Svensson-Stadler L."/>
            <person name="Moore E.R.B."/>
        </authorList>
    </citation>
    <scope>NUCLEOTIDE SEQUENCE [LARGE SCALE GENOMIC DNA]</scope>
    <source>
        <strain evidence="9 10">CCUG 57540</strain>
    </source>
</reference>
<dbReference type="PANTHER" id="PTHR43731:SF14">
    <property type="entry name" value="PRESENILIN-ASSOCIATED RHOMBOID-LIKE PROTEIN, MITOCHONDRIAL"/>
    <property type="match status" value="1"/>
</dbReference>
<dbReference type="Proteomes" id="UP001247542">
    <property type="component" value="Unassembled WGS sequence"/>
</dbReference>
<keyword evidence="9" id="KW-0645">Protease</keyword>
<dbReference type="InterPro" id="IPR050925">
    <property type="entry name" value="Rhomboid_protease_S54"/>
</dbReference>
<evidence type="ECO:0000256" key="6">
    <source>
        <dbReference type="ARBA" id="ARBA00023136"/>
    </source>
</evidence>
<feature type="transmembrane region" description="Helical" evidence="7">
    <location>
        <begin position="12"/>
        <end position="32"/>
    </location>
</feature>
<gene>
    <name evidence="9" type="ORF">QS713_01805</name>
</gene>
<feature type="transmembrane region" description="Helical" evidence="7">
    <location>
        <begin position="136"/>
        <end position="156"/>
    </location>
</feature>
<dbReference type="SUPFAM" id="SSF144091">
    <property type="entry name" value="Rhomboid-like"/>
    <property type="match status" value="1"/>
</dbReference>
<protein>
    <submittedName>
        <fullName evidence="9">Rhomboid family intramembrane serine protease</fullName>
        <ecNumber evidence="9">3.4.21.-</ecNumber>
    </submittedName>
</protein>
<evidence type="ECO:0000313" key="9">
    <source>
        <dbReference type="EMBL" id="MDT3766798.1"/>
    </source>
</evidence>
<keyword evidence="4 9" id="KW-0378">Hydrolase</keyword>
<organism evidence="9 10">
    <name type="scientific">Gleimia hominis</name>
    <dbReference type="NCBI Taxonomy" id="595468"/>
    <lineage>
        <taxon>Bacteria</taxon>
        <taxon>Bacillati</taxon>
        <taxon>Actinomycetota</taxon>
        <taxon>Actinomycetes</taxon>
        <taxon>Actinomycetales</taxon>
        <taxon>Actinomycetaceae</taxon>
        <taxon>Gleimia</taxon>
    </lineage>
</organism>
<evidence type="ECO:0000256" key="3">
    <source>
        <dbReference type="ARBA" id="ARBA00022692"/>
    </source>
</evidence>
<sequence length="252" mass="26948">MSSSSNLSGLRAATVTRTILVVTVVVSTFTLITRLPISTGALGQLANETANYLAYLPIMGWMRPWTLLTVVLVHGGIIHLALNMFTLYVVGPSVEQALGGWRFTALYLLSALGGSVTVLLWGVLEAMVSSRSAALLTWNVGASGALFGLFAAVYILQRHAGMDTRAIVVLLAVNLIYGFMVSNVSWQAHLGGMITGAITTWLLVKVGNKKQYNGPRQLRRAHILTLVGIALVLALIAAGLYWYIGLPQLALG</sequence>
<name>A0ABU3I8V5_9ACTO</name>
<evidence type="ECO:0000256" key="1">
    <source>
        <dbReference type="ARBA" id="ARBA00004141"/>
    </source>
</evidence>